<keyword evidence="2" id="KW-1185">Reference proteome</keyword>
<evidence type="ECO:0000313" key="2">
    <source>
        <dbReference type="Proteomes" id="UP000050761"/>
    </source>
</evidence>
<name>A0A183GF38_HELPZ</name>
<protein>
    <submittedName>
        <fullName evidence="1 3">Uncharacterized protein</fullName>
    </submittedName>
</protein>
<evidence type="ECO:0000313" key="3">
    <source>
        <dbReference type="WBParaSite" id="HPBE_0002098901-mRNA-1"/>
    </source>
</evidence>
<dbReference type="Proteomes" id="UP000050761">
    <property type="component" value="Unassembled WGS sequence"/>
</dbReference>
<accession>A0A183GF38</accession>
<dbReference type="EMBL" id="UZAH01032600">
    <property type="protein sequence ID" value="VDP22797.1"/>
    <property type="molecule type" value="Genomic_DNA"/>
</dbReference>
<proteinExistence type="predicted"/>
<evidence type="ECO:0000313" key="1">
    <source>
        <dbReference type="EMBL" id="VDP22797.1"/>
    </source>
</evidence>
<gene>
    <name evidence="1" type="ORF">HPBE_LOCUS20988</name>
</gene>
<sequence length="133" mass="15546">MMSRTVEELRLEQMEFCFKETIDAKRVHFSAESKRDGVLESGCFEWGAWMRAEYWVLGMKLRKWCRRAERCVSVGQKQAAKCFRDAEQRVQNFPLVIGPWTMKLCMFDDCSTRCLDVSVEFCSELFGSMLSSP</sequence>
<reference evidence="1 2" key="1">
    <citation type="submission" date="2018-11" db="EMBL/GenBank/DDBJ databases">
        <authorList>
            <consortium name="Pathogen Informatics"/>
        </authorList>
    </citation>
    <scope>NUCLEOTIDE SEQUENCE [LARGE SCALE GENOMIC DNA]</scope>
</reference>
<accession>A0A3P8B6C1</accession>
<reference evidence="3" key="2">
    <citation type="submission" date="2019-09" db="UniProtKB">
        <authorList>
            <consortium name="WormBaseParasite"/>
        </authorList>
    </citation>
    <scope>IDENTIFICATION</scope>
</reference>
<organism evidence="2 3">
    <name type="scientific">Heligmosomoides polygyrus</name>
    <name type="common">Parasitic roundworm</name>
    <dbReference type="NCBI Taxonomy" id="6339"/>
    <lineage>
        <taxon>Eukaryota</taxon>
        <taxon>Metazoa</taxon>
        <taxon>Ecdysozoa</taxon>
        <taxon>Nematoda</taxon>
        <taxon>Chromadorea</taxon>
        <taxon>Rhabditida</taxon>
        <taxon>Rhabditina</taxon>
        <taxon>Rhabditomorpha</taxon>
        <taxon>Strongyloidea</taxon>
        <taxon>Heligmosomidae</taxon>
        <taxon>Heligmosomoides</taxon>
    </lineage>
</organism>
<dbReference type="WBParaSite" id="HPBE_0002098901-mRNA-1">
    <property type="protein sequence ID" value="HPBE_0002098901-mRNA-1"/>
    <property type="gene ID" value="HPBE_0002098901"/>
</dbReference>
<dbReference type="AlphaFoldDB" id="A0A183GF38"/>